<dbReference type="GO" id="GO:0003700">
    <property type="term" value="F:DNA-binding transcription factor activity"/>
    <property type="evidence" value="ECO:0007669"/>
    <property type="project" value="InterPro"/>
</dbReference>
<keyword evidence="1" id="KW-0805">Transcription regulation</keyword>
<dbReference type="Pfam" id="PF01380">
    <property type="entry name" value="SIS"/>
    <property type="match status" value="1"/>
</dbReference>
<sequence>MIKGLNSDILNSLSNSEIEVLKYIEKNKRKVLDMSVQELSKNTFISTATIIRLCKKIGLSGFAELKYKIREELKHEKIEVKELSSLEKVKDIYLYEIKQTSSLISEEDVDKVVDLLLENRNVHFFGKGLTSTALQYISKYLLTCNRLNICYEDTHIAYLAAEAMTEKDVLFVASLSGRTHQVLKMIQIAKSKGAKIIAITNIDNNEISEIADINFRVYVNEDSKFPYDMKSRIPVLFILHVIINRFVERRNLNILNI</sequence>
<evidence type="ECO:0000313" key="7">
    <source>
        <dbReference type="Proteomes" id="UP000264883"/>
    </source>
</evidence>
<dbReference type="InterPro" id="IPR036388">
    <property type="entry name" value="WH-like_DNA-bd_sf"/>
</dbReference>
<proteinExistence type="predicted"/>
<evidence type="ECO:0000256" key="1">
    <source>
        <dbReference type="ARBA" id="ARBA00023015"/>
    </source>
</evidence>
<dbReference type="AlphaFoldDB" id="A0A343JEA9"/>
<dbReference type="SUPFAM" id="SSF53697">
    <property type="entry name" value="SIS domain"/>
    <property type="match status" value="1"/>
</dbReference>
<organism evidence="6 7">
    <name type="scientific">Clostridium isatidis</name>
    <dbReference type="NCBI Taxonomy" id="182773"/>
    <lineage>
        <taxon>Bacteria</taxon>
        <taxon>Bacillati</taxon>
        <taxon>Bacillota</taxon>
        <taxon>Clostridia</taxon>
        <taxon>Eubacteriales</taxon>
        <taxon>Clostridiaceae</taxon>
        <taxon>Clostridium</taxon>
    </lineage>
</organism>
<dbReference type="Proteomes" id="UP000264883">
    <property type="component" value="Chromosome"/>
</dbReference>
<dbReference type="GO" id="GO:0097367">
    <property type="term" value="F:carbohydrate derivative binding"/>
    <property type="evidence" value="ECO:0007669"/>
    <property type="project" value="InterPro"/>
</dbReference>
<name>A0A343JEA9_9CLOT</name>
<evidence type="ECO:0000259" key="5">
    <source>
        <dbReference type="PROSITE" id="PS51464"/>
    </source>
</evidence>
<dbReference type="PANTHER" id="PTHR30514:SF21">
    <property type="entry name" value="RPIR-FAMILY TRANSCRIPTIONAL REGULATOR"/>
    <property type="match status" value="1"/>
</dbReference>
<dbReference type="Gene3D" id="3.40.50.10490">
    <property type="entry name" value="Glucose-6-phosphate isomerase like protein, domain 1"/>
    <property type="match status" value="1"/>
</dbReference>
<dbReference type="InterPro" id="IPR001347">
    <property type="entry name" value="SIS_dom"/>
</dbReference>
<evidence type="ECO:0000256" key="3">
    <source>
        <dbReference type="ARBA" id="ARBA00023163"/>
    </source>
</evidence>
<dbReference type="InterPro" id="IPR000281">
    <property type="entry name" value="HTH_RpiR"/>
</dbReference>
<feature type="domain" description="HTH rpiR-type" evidence="4">
    <location>
        <begin position="1"/>
        <end position="76"/>
    </location>
</feature>
<dbReference type="GO" id="GO:0003677">
    <property type="term" value="F:DNA binding"/>
    <property type="evidence" value="ECO:0007669"/>
    <property type="project" value="UniProtKB-KW"/>
</dbReference>
<evidence type="ECO:0008006" key="8">
    <source>
        <dbReference type="Google" id="ProtNLM"/>
    </source>
</evidence>
<feature type="domain" description="SIS" evidence="5">
    <location>
        <begin position="112"/>
        <end position="252"/>
    </location>
</feature>
<dbReference type="Gene3D" id="1.10.10.10">
    <property type="entry name" value="Winged helix-like DNA-binding domain superfamily/Winged helix DNA-binding domain"/>
    <property type="match status" value="1"/>
</dbReference>
<evidence type="ECO:0000259" key="4">
    <source>
        <dbReference type="PROSITE" id="PS51071"/>
    </source>
</evidence>
<dbReference type="EMBL" id="CP016786">
    <property type="protein sequence ID" value="ASW43867.1"/>
    <property type="molecule type" value="Genomic_DNA"/>
</dbReference>
<keyword evidence="2" id="KW-0238">DNA-binding</keyword>
<dbReference type="GO" id="GO:1901135">
    <property type="term" value="P:carbohydrate derivative metabolic process"/>
    <property type="evidence" value="ECO:0007669"/>
    <property type="project" value="InterPro"/>
</dbReference>
<dbReference type="SUPFAM" id="SSF46689">
    <property type="entry name" value="Homeodomain-like"/>
    <property type="match status" value="1"/>
</dbReference>
<dbReference type="PROSITE" id="PS51464">
    <property type="entry name" value="SIS"/>
    <property type="match status" value="1"/>
</dbReference>
<evidence type="ECO:0000256" key="2">
    <source>
        <dbReference type="ARBA" id="ARBA00023125"/>
    </source>
</evidence>
<keyword evidence="3" id="KW-0804">Transcription</keyword>
<dbReference type="Pfam" id="PF01418">
    <property type="entry name" value="HTH_6"/>
    <property type="match status" value="1"/>
</dbReference>
<accession>A0A343JEA9</accession>
<dbReference type="PANTHER" id="PTHR30514">
    <property type="entry name" value="GLUCOKINASE"/>
    <property type="match status" value="1"/>
</dbReference>
<dbReference type="KEGG" id="cia:BEN51_10335"/>
<dbReference type="InterPro" id="IPR047640">
    <property type="entry name" value="RpiR-like"/>
</dbReference>
<dbReference type="InterPro" id="IPR046348">
    <property type="entry name" value="SIS_dom_sf"/>
</dbReference>
<dbReference type="RefSeq" id="WP_164704107.1">
    <property type="nucleotide sequence ID" value="NZ_CP016786.1"/>
</dbReference>
<dbReference type="PROSITE" id="PS51071">
    <property type="entry name" value="HTH_RPIR"/>
    <property type="match status" value="1"/>
</dbReference>
<keyword evidence="7" id="KW-1185">Reference proteome</keyword>
<dbReference type="CDD" id="cd05013">
    <property type="entry name" value="SIS_RpiR"/>
    <property type="match status" value="1"/>
</dbReference>
<reference evidence="6 7" key="1">
    <citation type="submission" date="2016-08" db="EMBL/GenBank/DDBJ databases">
        <title>Complete Genome Sequence Of The Indigo Reducing Clostridium isatidis DSM15098.</title>
        <authorList>
            <person name="Little G.T."/>
            <person name="Minton N.P."/>
        </authorList>
    </citation>
    <scope>NUCLEOTIDE SEQUENCE [LARGE SCALE GENOMIC DNA]</scope>
    <source>
        <strain evidence="6 7">DSM 15098</strain>
    </source>
</reference>
<dbReference type="InterPro" id="IPR035472">
    <property type="entry name" value="RpiR-like_SIS"/>
</dbReference>
<protein>
    <recommendedName>
        <fullName evidence="8">RpiR family transcriptional regulator</fullName>
    </recommendedName>
</protein>
<gene>
    <name evidence="6" type="ORF">BEN51_10335</name>
</gene>
<dbReference type="InterPro" id="IPR009057">
    <property type="entry name" value="Homeodomain-like_sf"/>
</dbReference>
<evidence type="ECO:0000313" key="6">
    <source>
        <dbReference type="EMBL" id="ASW43867.1"/>
    </source>
</evidence>